<protein>
    <submittedName>
        <fullName evidence="2">Uncharacterized protein</fullName>
    </submittedName>
</protein>
<keyword evidence="1" id="KW-0812">Transmembrane</keyword>
<comment type="caution">
    <text evidence="2">The sequence shown here is derived from an EMBL/GenBank/DDBJ whole genome shotgun (WGS) entry which is preliminary data.</text>
</comment>
<keyword evidence="1" id="KW-1133">Transmembrane helix</keyword>
<dbReference type="Proteomes" id="UP001305647">
    <property type="component" value="Unassembled WGS sequence"/>
</dbReference>
<dbReference type="AlphaFoldDB" id="A0AAN6Q347"/>
<dbReference type="EMBL" id="MU863643">
    <property type="protein sequence ID" value="KAK4100111.1"/>
    <property type="molecule type" value="Genomic_DNA"/>
</dbReference>
<name>A0AAN6Q347_9PEZI</name>
<gene>
    <name evidence="2" type="ORF">N658DRAFT_508067</name>
</gene>
<keyword evidence="1" id="KW-0472">Membrane</keyword>
<feature type="transmembrane region" description="Helical" evidence="1">
    <location>
        <begin position="29"/>
        <end position="48"/>
    </location>
</feature>
<organism evidence="2 3">
    <name type="scientific">Parathielavia hyrcaniae</name>
    <dbReference type="NCBI Taxonomy" id="113614"/>
    <lineage>
        <taxon>Eukaryota</taxon>
        <taxon>Fungi</taxon>
        <taxon>Dikarya</taxon>
        <taxon>Ascomycota</taxon>
        <taxon>Pezizomycotina</taxon>
        <taxon>Sordariomycetes</taxon>
        <taxon>Sordariomycetidae</taxon>
        <taxon>Sordariales</taxon>
        <taxon>Chaetomiaceae</taxon>
        <taxon>Parathielavia</taxon>
    </lineage>
</organism>
<sequence length="101" mass="11155">MAGVAVFECYGISTPFTPVYIFRNYSTTAVYAGSFAHGLVLYSLVYFFRSFGRAVGVGIGYSILDNHLRVELPRPDVASLLPKKESGQEIVRQGSGRNDRE</sequence>
<accession>A0AAN6Q347</accession>
<reference evidence="2" key="2">
    <citation type="submission" date="2023-05" db="EMBL/GenBank/DDBJ databases">
        <authorList>
            <consortium name="Lawrence Berkeley National Laboratory"/>
            <person name="Steindorff A."/>
            <person name="Hensen N."/>
            <person name="Bonometti L."/>
            <person name="Westerberg I."/>
            <person name="Brannstrom I.O."/>
            <person name="Guillou S."/>
            <person name="Cros-Aarteil S."/>
            <person name="Calhoun S."/>
            <person name="Haridas S."/>
            <person name="Kuo A."/>
            <person name="Mondo S."/>
            <person name="Pangilinan J."/>
            <person name="Riley R."/>
            <person name="Labutti K."/>
            <person name="Andreopoulos B."/>
            <person name="Lipzen A."/>
            <person name="Chen C."/>
            <person name="Yanf M."/>
            <person name="Daum C."/>
            <person name="Ng V."/>
            <person name="Clum A."/>
            <person name="Ohm R."/>
            <person name="Martin F."/>
            <person name="Silar P."/>
            <person name="Natvig D."/>
            <person name="Lalanne C."/>
            <person name="Gautier V."/>
            <person name="Ament-Velasquez S.L."/>
            <person name="Kruys A."/>
            <person name="Hutchinson M.I."/>
            <person name="Powell A.J."/>
            <person name="Barry K."/>
            <person name="Miller A.N."/>
            <person name="Grigoriev I.V."/>
            <person name="Debuchy R."/>
            <person name="Gladieux P."/>
            <person name="Thoren M.H."/>
            <person name="Johannesson H."/>
        </authorList>
    </citation>
    <scope>NUCLEOTIDE SEQUENCE</scope>
    <source>
        <strain evidence="2">CBS 757.83</strain>
    </source>
</reference>
<keyword evidence="3" id="KW-1185">Reference proteome</keyword>
<proteinExistence type="predicted"/>
<evidence type="ECO:0000256" key="1">
    <source>
        <dbReference type="SAM" id="Phobius"/>
    </source>
</evidence>
<evidence type="ECO:0000313" key="3">
    <source>
        <dbReference type="Proteomes" id="UP001305647"/>
    </source>
</evidence>
<evidence type="ECO:0000313" key="2">
    <source>
        <dbReference type="EMBL" id="KAK4100111.1"/>
    </source>
</evidence>
<reference evidence="2" key="1">
    <citation type="journal article" date="2023" name="Mol. Phylogenet. Evol.">
        <title>Genome-scale phylogeny and comparative genomics of the fungal order Sordariales.</title>
        <authorList>
            <person name="Hensen N."/>
            <person name="Bonometti L."/>
            <person name="Westerberg I."/>
            <person name="Brannstrom I.O."/>
            <person name="Guillou S."/>
            <person name="Cros-Aarteil S."/>
            <person name="Calhoun S."/>
            <person name="Haridas S."/>
            <person name="Kuo A."/>
            <person name="Mondo S."/>
            <person name="Pangilinan J."/>
            <person name="Riley R."/>
            <person name="LaButti K."/>
            <person name="Andreopoulos B."/>
            <person name="Lipzen A."/>
            <person name="Chen C."/>
            <person name="Yan M."/>
            <person name="Daum C."/>
            <person name="Ng V."/>
            <person name="Clum A."/>
            <person name="Steindorff A."/>
            <person name="Ohm R.A."/>
            <person name="Martin F."/>
            <person name="Silar P."/>
            <person name="Natvig D.O."/>
            <person name="Lalanne C."/>
            <person name="Gautier V."/>
            <person name="Ament-Velasquez S.L."/>
            <person name="Kruys A."/>
            <person name="Hutchinson M.I."/>
            <person name="Powell A.J."/>
            <person name="Barry K."/>
            <person name="Miller A.N."/>
            <person name="Grigoriev I.V."/>
            <person name="Debuchy R."/>
            <person name="Gladieux P."/>
            <person name="Hiltunen Thoren M."/>
            <person name="Johannesson H."/>
        </authorList>
    </citation>
    <scope>NUCLEOTIDE SEQUENCE</scope>
    <source>
        <strain evidence="2">CBS 757.83</strain>
    </source>
</reference>